<feature type="region of interest" description="Disordered" evidence="1">
    <location>
        <begin position="74"/>
        <end position="101"/>
    </location>
</feature>
<evidence type="ECO:0000313" key="2">
    <source>
        <dbReference type="EnsemblPlants" id="MELO3C022886.2.1"/>
    </source>
</evidence>
<dbReference type="Gramene" id="MELO3C022886.2.1">
    <property type="protein sequence ID" value="MELO3C022886.2.1"/>
    <property type="gene ID" value="MELO3C022886.2"/>
</dbReference>
<evidence type="ECO:0008006" key="3">
    <source>
        <dbReference type="Google" id="ProtNLM"/>
    </source>
</evidence>
<name>A0A9I9DRG0_CUCME</name>
<sequence length="113" mass="12916">PSSCEFCSKVTKGRVYRLKHHLVGGYRNDTACRKCPDHMKEEIKDYMSKKKEIKEQRNLIVDIDVQDYGIEDEDEGSVSVNNRATSSGLSLKKPRQKGPMDAFFSHSRNCCSK</sequence>
<accession>A0A9I9DRG0</accession>
<dbReference type="EnsemblPlants" id="MELO3C022886.2.1">
    <property type="protein sequence ID" value="MELO3C022886.2.1"/>
    <property type="gene ID" value="MELO3C022886.2"/>
</dbReference>
<protein>
    <recommendedName>
        <fullName evidence="3">BED-type domain-containing protein</fullName>
    </recommendedName>
</protein>
<feature type="compositionally biased region" description="Polar residues" evidence="1">
    <location>
        <begin position="78"/>
        <end position="89"/>
    </location>
</feature>
<organism evidence="2">
    <name type="scientific">Cucumis melo</name>
    <name type="common">Muskmelon</name>
    <dbReference type="NCBI Taxonomy" id="3656"/>
    <lineage>
        <taxon>Eukaryota</taxon>
        <taxon>Viridiplantae</taxon>
        <taxon>Streptophyta</taxon>
        <taxon>Embryophyta</taxon>
        <taxon>Tracheophyta</taxon>
        <taxon>Spermatophyta</taxon>
        <taxon>Magnoliopsida</taxon>
        <taxon>eudicotyledons</taxon>
        <taxon>Gunneridae</taxon>
        <taxon>Pentapetalae</taxon>
        <taxon>rosids</taxon>
        <taxon>fabids</taxon>
        <taxon>Cucurbitales</taxon>
        <taxon>Cucurbitaceae</taxon>
        <taxon>Benincaseae</taxon>
        <taxon>Cucumis</taxon>
    </lineage>
</organism>
<reference evidence="2" key="1">
    <citation type="submission" date="2023-03" db="UniProtKB">
        <authorList>
            <consortium name="EnsemblPlants"/>
        </authorList>
    </citation>
    <scope>IDENTIFICATION</scope>
</reference>
<evidence type="ECO:0000256" key="1">
    <source>
        <dbReference type="SAM" id="MobiDB-lite"/>
    </source>
</evidence>
<proteinExistence type="predicted"/>
<dbReference type="AlphaFoldDB" id="A0A9I9DRG0"/>